<dbReference type="AlphaFoldDB" id="A0A1H4HJ54"/>
<dbReference type="STRING" id="425514.SAMN05443550_1235"/>
<dbReference type="Pfam" id="PF03572">
    <property type="entry name" value="Peptidase_S41"/>
    <property type="match status" value="1"/>
</dbReference>
<dbReference type="PANTHER" id="PTHR32060">
    <property type="entry name" value="TAIL-SPECIFIC PROTEASE"/>
    <property type="match status" value="1"/>
</dbReference>
<dbReference type="Gene3D" id="3.90.226.10">
    <property type="entry name" value="2-enoyl-CoA Hydratase, Chain A, domain 1"/>
    <property type="match status" value="1"/>
</dbReference>
<reference evidence="3 4" key="1">
    <citation type="submission" date="2016-10" db="EMBL/GenBank/DDBJ databases">
        <authorList>
            <person name="de Groot N.N."/>
        </authorList>
    </citation>
    <scope>NUCLEOTIDE SEQUENCE [LARGE SCALE GENOMIC DNA]</scope>
    <source>
        <strain evidence="3 4">DSM 19033</strain>
    </source>
</reference>
<evidence type="ECO:0000256" key="1">
    <source>
        <dbReference type="SAM" id="SignalP"/>
    </source>
</evidence>
<protein>
    <submittedName>
        <fullName evidence="3">Peptidase family S41</fullName>
    </submittedName>
</protein>
<accession>A0A1H4HJ54</accession>
<organism evidence="3 4">
    <name type="scientific">Pedobacter hartonius</name>
    <dbReference type="NCBI Taxonomy" id="425514"/>
    <lineage>
        <taxon>Bacteria</taxon>
        <taxon>Pseudomonadati</taxon>
        <taxon>Bacteroidota</taxon>
        <taxon>Sphingobacteriia</taxon>
        <taxon>Sphingobacteriales</taxon>
        <taxon>Sphingobacteriaceae</taxon>
        <taxon>Pedobacter</taxon>
    </lineage>
</organism>
<keyword evidence="4" id="KW-1185">Reference proteome</keyword>
<dbReference type="InterPro" id="IPR005151">
    <property type="entry name" value="Tail-specific_protease"/>
</dbReference>
<evidence type="ECO:0000313" key="4">
    <source>
        <dbReference type="Proteomes" id="UP000198850"/>
    </source>
</evidence>
<dbReference type="GO" id="GO:0004175">
    <property type="term" value="F:endopeptidase activity"/>
    <property type="evidence" value="ECO:0007669"/>
    <property type="project" value="TreeGrafter"/>
</dbReference>
<evidence type="ECO:0000313" key="3">
    <source>
        <dbReference type="EMBL" id="SEB21874.1"/>
    </source>
</evidence>
<feature type="chain" id="PRO_5011708213" evidence="1">
    <location>
        <begin position="23"/>
        <end position="607"/>
    </location>
</feature>
<feature type="signal peptide" evidence="1">
    <location>
        <begin position="1"/>
        <end position="22"/>
    </location>
</feature>
<dbReference type="PANTHER" id="PTHR32060:SF22">
    <property type="entry name" value="CARBOXYL-TERMINAL-PROCESSING PEPTIDASE 3, CHLOROPLASTIC"/>
    <property type="match status" value="1"/>
</dbReference>
<evidence type="ECO:0000259" key="2">
    <source>
        <dbReference type="Pfam" id="PF03572"/>
    </source>
</evidence>
<dbReference type="InterPro" id="IPR029045">
    <property type="entry name" value="ClpP/crotonase-like_dom_sf"/>
</dbReference>
<dbReference type="GO" id="GO:0030288">
    <property type="term" value="C:outer membrane-bounded periplasmic space"/>
    <property type="evidence" value="ECO:0007669"/>
    <property type="project" value="TreeGrafter"/>
</dbReference>
<feature type="domain" description="Tail specific protease" evidence="2">
    <location>
        <begin position="475"/>
        <end position="579"/>
    </location>
</feature>
<sequence length="607" mass="68262">MRRVLIILITLLYSLSAYPQSAERQQRNLEAFARLYGYVQYFHPSSEAPKDWAVLALYGSKKMLSISNDTELIAELNSIFNRVAPSVQIFLTSAPRRFDFKKITPPNIDGYNIVSWQHLGFGLPLYPSIYQSIKLNIPYGPKDTKSPEQLFETKMKIGAYLKTDITEGISCIVPYALYSKQGNTYPAAAHLATQELMRDMGNSLPKDSLGKVSITASFPEIRLADVIIAWNILKHSYPYWNDASLPAETILTNAIKKSISDKSPEDFLNTLRLMCAEMNDGHMFVDLTDPKEKNNEATASLTLTEAEGKIVVTKINDEKIIGIDLGDIVDSIEHQDVMKYLLSREKYLSGSRQWKRSKSLVMALNGPKNTCVLLSLTGKNGKKTFLVERNVKGQTYKNGYENEPYTKEGWLRPNIYYMNLSRDSVTKKLIEEQLFSAKAIIFDLRGYPTNDEVFSILPHLINKPLKKRQFFFIPQIIYPDFKKVGYQREGSRTNAETPFIKAKIYVLTDASAQSASETFLAQVKGLPNVTIIGTPSSGTNGNINVIYLPGKYTISYTGMMTKNADGSKHHLKGIIPDIILTPTIDGIKNGQDEPLNLAIKIAKEQSR</sequence>
<dbReference type="GO" id="GO:0006508">
    <property type="term" value="P:proteolysis"/>
    <property type="evidence" value="ECO:0007669"/>
    <property type="project" value="InterPro"/>
</dbReference>
<gene>
    <name evidence="3" type="ORF">SAMN05443550_1235</name>
</gene>
<keyword evidence="1" id="KW-0732">Signal</keyword>
<name>A0A1H4HJ54_9SPHI</name>
<dbReference type="GO" id="GO:0008236">
    <property type="term" value="F:serine-type peptidase activity"/>
    <property type="evidence" value="ECO:0007669"/>
    <property type="project" value="InterPro"/>
</dbReference>
<dbReference type="Gene3D" id="3.30.750.44">
    <property type="match status" value="1"/>
</dbReference>
<dbReference type="EMBL" id="FNRA01000023">
    <property type="protein sequence ID" value="SEB21874.1"/>
    <property type="molecule type" value="Genomic_DNA"/>
</dbReference>
<dbReference type="Proteomes" id="UP000198850">
    <property type="component" value="Unassembled WGS sequence"/>
</dbReference>
<proteinExistence type="predicted"/>
<dbReference type="GO" id="GO:0007165">
    <property type="term" value="P:signal transduction"/>
    <property type="evidence" value="ECO:0007669"/>
    <property type="project" value="TreeGrafter"/>
</dbReference>
<dbReference type="OrthoDB" id="5379939at2"/>
<dbReference type="SUPFAM" id="SSF52096">
    <property type="entry name" value="ClpP/crotonase"/>
    <property type="match status" value="1"/>
</dbReference>